<feature type="non-terminal residue" evidence="1">
    <location>
        <position position="1"/>
    </location>
</feature>
<evidence type="ECO:0000313" key="1">
    <source>
        <dbReference type="EMBL" id="GMT11746.1"/>
    </source>
</evidence>
<comment type="caution">
    <text evidence="1">The sequence shown here is derived from an EMBL/GenBank/DDBJ whole genome shotgun (WGS) entry which is preliminary data.</text>
</comment>
<feature type="non-terminal residue" evidence="1">
    <location>
        <position position="123"/>
    </location>
</feature>
<sequence length="123" mass="14231">FHYLPFDDRFSLASTCCRIYRLDREVGRYRIGCVQVSQSTKSKDVVFLIGSCPKNRQPKWTIENTRRIFKEACIGTIDYMESELMPETSYLSVFDTATYDSISARSWASNMEESRNVVSTLTN</sequence>
<dbReference type="AlphaFoldDB" id="A0AAV5UWW4"/>
<name>A0AAV5UWW4_9BILA</name>
<accession>A0AAV5UWW4</accession>
<keyword evidence="2" id="KW-1185">Reference proteome</keyword>
<gene>
    <name evidence="1" type="ORF">PFISCL1PPCAC_3043</name>
</gene>
<protein>
    <submittedName>
        <fullName evidence="1">Uncharacterized protein</fullName>
    </submittedName>
</protein>
<proteinExistence type="predicted"/>
<evidence type="ECO:0000313" key="2">
    <source>
        <dbReference type="Proteomes" id="UP001432322"/>
    </source>
</evidence>
<dbReference type="Proteomes" id="UP001432322">
    <property type="component" value="Unassembled WGS sequence"/>
</dbReference>
<organism evidence="1 2">
    <name type="scientific">Pristionchus fissidentatus</name>
    <dbReference type="NCBI Taxonomy" id="1538716"/>
    <lineage>
        <taxon>Eukaryota</taxon>
        <taxon>Metazoa</taxon>
        <taxon>Ecdysozoa</taxon>
        <taxon>Nematoda</taxon>
        <taxon>Chromadorea</taxon>
        <taxon>Rhabditida</taxon>
        <taxon>Rhabditina</taxon>
        <taxon>Diplogasteromorpha</taxon>
        <taxon>Diplogasteroidea</taxon>
        <taxon>Neodiplogasteridae</taxon>
        <taxon>Pristionchus</taxon>
    </lineage>
</organism>
<dbReference type="EMBL" id="BTSY01000001">
    <property type="protein sequence ID" value="GMT11746.1"/>
    <property type="molecule type" value="Genomic_DNA"/>
</dbReference>
<reference evidence="1" key="1">
    <citation type="submission" date="2023-10" db="EMBL/GenBank/DDBJ databases">
        <title>Genome assembly of Pristionchus species.</title>
        <authorList>
            <person name="Yoshida K."/>
            <person name="Sommer R.J."/>
        </authorList>
    </citation>
    <scope>NUCLEOTIDE SEQUENCE</scope>
    <source>
        <strain evidence="1">RS5133</strain>
    </source>
</reference>